<evidence type="ECO:0000313" key="15">
    <source>
        <dbReference type="Proteomes" id="UP000653730"/>
    </source>
</evidence>
<evidence type="ECO:0000259" key="13">
    <source>
        <dbReference type="Pfam" id="PF00497"/>
    </source>
</evidence>
<dbReference type="PANTHER" id="PTHR18966">
    <property type="entry name" value="IONOTROPIC GLUTAMATE RECEPTOR"/>
    <property type="match status" value="1"/>
</dbReference>
<evidence type="ECO:0000256" key="8">
    <source>
        <dbReference type="ARBA" id="ARBA00023180"/>
    </source>
</evidence>
<dbReference type="GO" id="GO:0016020">
    <property type="term" value="C:membrane"/>
    <property type="evidence" value="ECO:0007669"/>
    <property type="project" value="UniProtKB-SubCell"/>
</dbReference>
<keyword evidence="8" id="KW-0325">Glycoprotein</keyword>
<comment type="subcellular location">
    <subcellularLocation>
        <location evidence="1">Membrane</location>
        <topology evidence="1">Multi-pass membrane protein</topology>
    </subcellularLocation>
</comment>
<gene>
    <name evidence="14" type="ORF">IBL28_03370</name>
</gene>
<protein>
    <submittedName>
        <fullName evidence="14">Transporter substrate-binding domain-containing protein</fullName>
    </submittedName>
</protein>
<dbReference type="Gene3D" id="3.40.190.10">
    <property type="entry name" value="Periplasmic binding protein-like II"/>
    <property type="match status" value="3"/>
</dbReference>
<dbReference type="PRINTS" id="PR00169">
    <property type="entry name" value="KCHANNEL"/>
</dbReference>
<proteinExistence type="predicted"/>
<evidence type="ECO:0000256" key="11">
    <source>
        <dbReference type="SAM" id="SignalP"/>
    </source>
</evidence>
<keyword evidence="15" id="KW-1185">Reference proteome</keyword>
<keyword evidence="9" id="KW-0407">Ion channel</keyword>
<evidence type="ECO:0000256" key="2">
    <source>
        <dbReference type="ARBA" id="ARBA00022448"/>
    </source>
</evidence>
<dbReference type="Pfam" id="PF00497">
    <property type="entry name" value="SBP_bac_3"/>
    <property type="match status" value="1"/>
</dbReference>
<keyword evidence="11" id="KW-0732">Signal</keyword>
<evidence type="ECO:0000256" key="6">
    <source>
        <dbReference type="ARBA" id="ARBA00023136"/>
    </source>
</evidence>
<dbReference type="EMBL" id="JACVDC010000005">
    <property type="protein sequence ID" value="MBC9794995.1"/>
    <property type="molecule type" value="Genomic_DNA"/>
</dbReference>
<dbReference type="Proteomes" id="UP000653730">
    <property type="component" value="Unassembled WGS sequence"/>
</dbReference>
<dbReference type="RefSeq" id="WP_187964146.1">
    <property type="nucleotide sequence ID" value="NZ_JACVDC010000005.1"/>
</dbReference>
<feature type="domain" description="Solute-binding protein family 3/N-terminal" evidence="13">
    <location>
        <begin position="32"/>
        <end position="352"/>
    </location>
</feature>
<feature type="transmembrane region" description="Helical" evidence="10">
    <location>
        <begin position="138"/>
        <end position="159"/>
    </location>
</feature>
<dbReference type="Pfam" id="PF00060">
    <property type="entry name" value="Lig_chan"/>
    <property type="match status" value="1"/>
</dbReference>
<dbReference type="SUPFAM" id="SSF53850">
    <property type="entry name" value="Periplasmic binding protein-like II"/>
    <property type="match status" value="1"/>
</dbReference>
<dbReference type="InterPro" id="IPR001320">
    <property type="entry name" value="Iontro_rcpt_C"/>
</dbReference>
<dbReference type="Gene3D" id="1.10.287.70">
    <property type="match status" value="1"/>
</dbReference>
<accession>A0A926Q2S9</accession>
<keyword evidence="6 10" id="KW-0472">Membrane</keyword>
<name>A0A926Q2S9_9FLAO</name>
<dbReference type="AlphaFoldDB" id="A0A926Q2S9"/>
<evidence type="ECO:0000256" key="4">
    <source>
        <dbReference type="ARBA" id="ARBA00022989"/>
    </source>
</evidence>
<evidence type="ECO:0000256" key="1">
    <source>
        <dbReference type="ARBA" id="ARBA00004141"/>
    </source>
</evidence>
<dbReference type="SUPFAM" id="SSF81324">
    <property type="entry name" value="Voltage-gated potassium channels"/>
    <property type="match status" value="1"/>
</dbReference>
<evidence type="ECO:0000256" key="10">
    <source>
        <dbReference type="SAM" id="Phobius"/>
    </source>
</evidence>
<dbReference type="GO" id="GO:0015276">
    <property type="term" value="F:ligand-gated monoatomic ion channel activity"/>
    <property type="evidence" value="ECO:0007669"/>
    <property type="project" value="InterPro"/>
</dbReference>
<evidence type="ECO:0000259" key="12">
    <source>
        <dbReference type="Pfam" id="PF00060"/>
    </source>
</evidence>
<organism evidence="14 15">
    <name type="scientific">Sinomicrobium weinanense</name>
    <dbReference type="NCBI Taxonomy" id="2842200"/>
    <lineage>
        <taxon>Bacteria</taxon>
        <taxon>Pseudomonadati</taxon>
        <taxon>Bacteroidota</taxon>
        <taxon>Flavobacteriia</taxon>
        <taxon>Flavobacteriales</taxon>
        <taxon>Flavobacteriaceae</taxon>
        <taxon>Sinomicrobium</taxon>
    </lineage>
</organism>
<evidence type="ECO:0000256" key="7">
    <source>
        <dbReference type="ARBA" id="ARBA00023170"/>
    </source>
</evidence>
<evidence type="ECO:0000256" key="5">
    <source>
        <dbReference type="ARBA" id="ARBA00023065"/>
    </source>
</evidence>
<evidence type="ECO:0000256" key="9">
    <source>
        <dbReference type="ARBA" id="ARBA00023303"/>
    </source>
</evidence>
<keyword evidence="5" id="KW-0406">Ion transport</keyword>
<evidence type="ECO:0000256" key="3">
    <source>
        <dbReference type="ARBA" id="ARBA00022692"/>
    </source>
</evidence>
<dbReference type="InterPro" id="IPR015683">
    <property type="entry name" value="Ionotropic_Glu_rcpt"/>
</dbReference>
<feature type="transmembrane region" description="Helical" evidence="10">
    <location>
        <begin position="171"/>
        <end position="191"/>
    </location>
</feature>
<feature type="transmembrane region" description="Helical" evidence="10">
    <location>
        <begin position="203"/>
        <end position="227"/>
    </location>
</feature>
<evidence type="ECO:0000313" key="14">
    <source>
        <dbReference type="EMBL" id="MBC9794995.1"/>
    </source>
</evidence>
<feature type="domain" description="Ionotropic glutamate receptor C-terminal" evidence="12">
    <location>
        <begin position="144"/>
        <end position="246"/>
    </location>
</feature>
<feature type="chain" id="PRO_5036967226" evidence="11">
    <location>
        <begin position="20"/>
        <end position="353"/>
    </location>
</feature>
<keyword evidence="3 10" id="KW-0812">Transmembrane</keyword>
<reference evidence="14 15" key="1">
    <citation type="submission" date="2020-09" db="EMBL/GenBank/DDBJ databases">
        <title>Sinomicrobium weinanense sp. nov., a halophilic bacteria isolated from saline-alkali soil.</title>
        <authorList>
            <person name="Wu P."/>
            <person name="Ren H."/>
            <person name="Mei Y."/>
            <person name="Liang Y."/>
            <person name="Chen Z."/>
        </authorList>
    </citation>
    <scope>NUCLEOTIDE SEQUENCE [LARGE SCALE GENOMIC DNA]</scope>
    <source>
        <strain evidence="14 15">FJxs</strain>
    </source>
</reference>
<keyword evidence="7" id="KW-0675">Receptor</keyword>
<keyword evidence="2" id="KW-0813">Transport</keyword>
<comment type="caution">
    <text evidence="14">The sequence shown here is derived from an EMBL/GenBank/DDBJ whole genome shotgun (WGS) entry which is preliminary data.</text>
</comment>
<keyword evidence="4 10" id="KW-1133">Transmembrane helix</keyword>
<dbReference type="InterPro" id="IPR001638">
    <property type="entry name" value="Solute-binding_3/MltF_N"/>
</dbReference>
<feature type="signal peptide" evidence="11">
    <location>
        <begin position="1"/>
        <end position="19"/>
    </location>
</feature>
<sequence>MHKILFLFCILFSSLLLKAQDTLNVVPDKKVVIGITETPPFVVEEGEELSGLSIASWELINRKLSLDYEYKSYPDLTTLLQAVEDGAVDFSINPVTVTDLRMERVNFSQPYFISHTAIAKRKEHLVWRFFKNLWSWKFMSALLLLLGVIFIFGLLIWFFERKHNPDEFGGGARGIAQGFWWSAVTMTTVGYGDKSPRTTGGRFVGFIWMFLAIIIISSLTAGIASALTVQSMNDKIGAVSDLERFHVATVRNSGSQEFLDQYDIKYMALENRRQGFDLLDKDPEAVFIYDQPILQYEIEKQDIGDKVEVLQKTLKKDYYSYSFPKGSPWLSLINPELVKTLKTMEWRRLIRDY</sequence>